<feature type="region of interest" description="Disordered" evidence="10">
    <location>
        <begin position="1546"/>
        <end position="1570"/>
    </location>
</feature>
<feature type="compositionally biased region" description="Acidic residues" evidence="10">
    <location>
        <begin position="1722"/>
        <end position="1734"/>
    </location>
</feature>
<dbReference type="Proteomes" id="UP000664859">
    <property type="component" value="Unassembled WGS sequence"/>
</dbReference>
<dbReference type="GO" id="GO:0034087">
    <property type="term" value="P:establishment of mitotic sister chromatid cohesion"/>
    <property type="evidence" value="ECO:0007669"/>
    <property type="project" value="TreeGrafter"/>
</dbReference>
<dbReference type="InterPro" id="IPR033031">
    <property type="entry name" value="Scc2/Nipped-B"/>
</dbReference>
<comment type="caution">
    <text evidence="13">The sequence shown here is derived from an EMBL/GenBank/DDBJ whole genome shotgun (WGS) entry which is preliminary data.</text>
</comment>
<organism evidence="13 14">
    <name type="scientific">Tribonema minus</name>
    <dbReference type="NCBI Taxonomy" id="303371"/>
    <lineage>
        <taxon>Eukaryota</taxon>
        <taxon>Sar</taxon>
        <taxon>Stramenopiles</taxon>
        <taxon>Ochrophyta</taxon>
        <taxon>PX clade</taxon>
        <taxon>Xanthophyceae</taxon>
        <taxon>Tribonematales</taxon>
        <taxon>Tribonemataceae</taxon>
        <taxon>Tribonema</taxon>
    </lineage>
</organism>
<proteinExistence type="inferred from homology"/>
<dbReference type="GO" id="GO:0090694">
    <property type="term" value="C:Scc2-Scc4 cohesin loading complex"/>
    <property type="evidence" value="ECO:0007669"/>
    <property type="project" value="TreeGrafter"/>
</dbReference>
<evidence type="ECO:0000259" key="12">
    <source>
        <dbReference type="Pfam" id="PF21743"/>
    </source>
</evidence>
<dbReference type="InterPro" id="IPR026003">
    <property type="entry name" value="Cohesin_HEAT"/>
</dbReference>
<feature type="region of interest" description="Disordered" evidence="10">
    <location>
        <begin position="1612"/>
        <end position="1643"/>
    </location>
</feature>
<keyword evidence="3" id="KW-0479">Metal-binding</keyword>
<dbReference type="CDD" id="cd15489">
    <property type="entry name" value="PHD_SF"/>
    <property type="match status" value="1"/>
</dbReference>
<dbReference type="InterPro" id="IPR011011">
    <property type="entry name" value="Znf_FYVE_PHD"/>
</dbReference>
<feature type="compositionally biased region" description="Low complexity" evidence="10">
    <location>
        <begin position="1559"/>
        <end position="1570"/>
    </location>
</feature>
<dbReference type="GO" id="GO:0061775">
    <property type="term" value="F:cohesin loader activity"/>
    <property type="evidence" value="ECO:0007669"/>
    <property type="project" value="InterPro"/>
</dbReference>
<evidence type="ECO:0000256" key="5">
    <source>
        <dbReference type="ARBA" id="ARBA00022771"/>
    </source>
</evidence>
<evidence type="ECO:0000259" key="11">
    <source>
        <dbReference type="Pfam" id="PF12830"/>
    </source>
</evidence>
<evidence type="ECO:0000256" key="7">
    <source>
        <dbReference type="ARBA" id="ARBA00023242"/>
    </source>
</evidence>
<dbReference type="CDD" id="cd23958">
    <property type="entry name" value="SCC2"/>
    <property type="match status" value="1"/>
</dbReference>
<dbReference type="Pfam" id="PF21743">
    <property type="entry name" value="PTM_DIR17_Tudor"/>
    <property type="match status" value="1"/>
</dbReference>
<dbReference type="GO" id="GO:0140588">
    <property type="term" value="P:chromatin looping"/>
    <property type="evidence" value="ECO:0007669"/>
    <property type="project" value="InterPro"/>
</dbReference>
<dbReference type="InterPro" id="IPR019786">
    <property type="entry name" value="Zinc_finger_PHD-type_CS"/>
</dbReference>
<dbReference type="PANTHER" id="PTHR21704:SF18">
    <property type="entry name" value="NIPPED-B-LIKE PROTEIN"/>
    <property type="match status" value="1"/>
</dbReference>
<dbReference type="InterPro" id="IPR024986">
    <property type="entry name" value="Nipped-B_C"/>
</dbReference>
<keyword evidence="6" id="KW-0862">Zinc</keyword>
<evidence type="ECO:0000256" key="9">
    <source>
        <dbReference type="RuleBase" id="RU364107"/>
    </source>
</evidence>
<feature type="region of interest" description="Disordered" evidence="10">
    <location>
        <begin position="1665"/>
        <end position="1734"/>
    </location>
</feature>
<dbReference type="GO" id="GO:0071169">
    <property type="term" value="P:establishment of protein localization to chromatin"/>
    <property type="evidence" value="ECO:0007669"/>
    <property type="project" value="TreeGrafter"/>
</dbReference>
<dbReference type="GO" id="GO:1990414">
    <property type="term" value="P:replication-born double-strand break repair via sister chromatid exchange"/>
    <property type="evidence" value="ECO:0007669"/>
    <property type="project" value="TreeGrafter"/>
</dbReference>
<comment type="similarity">
    <text evidence="2 9">Belongs to the SCC2/Nipped-B family.</text>
</comment>
<comment type="subcellular location">
    <subcellularLocation>
        <location evidence="1 9">Nucleus</location>
    </subcellularLocation>
</comment>
<dbReference type="InterPro" id="IPR016024">
    <property type="entry name" value="ARM-type_fold"/>
</dbReference>
<keyword evidence="14" id="KW-1185">Reference proteome</keyword>
<evidence type="ECO:0000256" key="6">
    <source>
        <dbReference type="ARBA" id="ARBA00022833"/>
    </source>
</evidence>
<evidence type="ECO:0000256" key="1">
    <source>
        <dbReference type="ARBA" id="ARBA00004123"/>
    </source>
</evidence>
<dbReference type="Pfam" id="PF12830">
    <property type="entry name" value="Nipped-B_C"/>
    <property type="match status" value="1"/>
</dbReference>
<protein>
    <recommendedName>
        <fullName evidence="9">Sister chromatid cohesion protein</fullName>
    </recommendedName>
</protein>
<evidence type="ECO:0000256" key="10">
    <source>
        <dbReference type="SAM" id="MobiDB-lite"/>
    </source>
</evidence>
<dbReference type="InterPro" id="IPR013083">
    <property type="entry name" value="Znf_RING/FYVE/PHD"/>
</dbReference>
<feature type="domain" description="Sister chromatid cohesion C-terminal" evidence="11">
    <location>
        <begin position="1321"/>
        <end position="1523"/>
    </location>
</feature>
<evidence type="ECO:0000256" key="8">
    <source>
        <dbReference type="ARBA" id="ARBA00023306"/>
    </source>
</evidence>
<evidence type="ECO:0000313" key="14">
    <source>
        <dbReference type="Proteomes" id="UP000664859"/>
    </source>
</evidence>
<keyword evidence="7 9" id="KW-0539">Nucleus</keyword>
<dbReference type="PANTHER" id="PTHR21704">
    <property type="entry name" value="NIPPED-B-LIKE PROTEIN DELANGIN SCC2-RELATED"/>
    <property type="match status" value="1"/>
</dbReference>
<dbReference type="InterPro" id="IPR047365">
    <property type="entry name" value="Tudor_AtPTM-like"/>
</dbReference>
<dbReference type="GO" id="GO:0010468">
    <property type="term" value="P:regulation of gene expression"/>
    <property type="evidence" value="ECO:0007669"/>
    <property type="project" value="InterPro"/>
</dbReference>
<dbReference type="Gene3D" id="1.25.10.10">
    <property type="entry name" value="Leucine-rich Repeat Variant"/>
    <property type="match status" value="1"/>
</dbReference>
<dbReference type="PROSITE" id="PS01359">
    <property type="entry name" value="ZF_PHD_1"/>
    <property type="match status" value="1"/>
</dbReference>
<evidence type="ECO:0000256" key="3">
    <source>
        <dbReference type="ARBA" id="ARBA00022723"/>
    </source>
</evidence>
<dbReference type="GO" id="GO:0003682">
    <property type="term" value="F:chromatin binding"/>
    <property type="evidence" value="ECO:0007669"/>
    <property type="project" value="TreeGrafter"/>
</dbReference>
<keyword evidence="8 9" id="KW-0131">Cell cycle</keyword>
<dbReference type="InterPro" id="IPR011989">
    <property type="entry name" value="ARM-like"/>
</dbReference>
<dbReference type="EMBL" id="JAFCMP010000111">
    <property type="protein sequence ID" value="KAG5186542.1"/>
    <property type="molecule type" value="Genomic_DNA"/>
</dbReference>
<evidence type="ECO:0000256" key="4">
    <source>
        <dbReference type="ARBA" id="ARBA00022737"/>
    </source>
</evidence>
<dbReference type="SUPFAM" id="SSF48371">
    <property type="entry name" value="ARM repeat"/>
    <property type="match status" value="1"/>
</dbReference>
<feature type="domain" description="PTM/DIR17-like Tudor" evidence="12">
    <location>
        <begin position="18"/>
        <end position="68"/>
    </location>
</feature>
<feature type="compositionally biased region" description="Polar residues" evidence="10">
    <location>
        <begin position="1450"/>
        <end position="1460"/>
    </location>
</feature>
<keyword evidence="5" id="KW-0863">Zinc-finger</keyword>
<gene>
    <name evidence="13" type="ORF">JKP88DRAFT_268100</name>
</gene>
<feature type="region of interest" description="Disordered" evidence="10">
    <location>
        <begin position="1448"/>
        <end position="1472"/>
    </location>
</feature>
<dbReference type="SUPFAM" id="SSF57903">
    <property type="entry name" value="FYVE/PHD zinc finger"/>
    <property type="match status" value="1"/>
</dbReference>
<dbReference type="GO" id="GO:0008270">
    <property type="term" value="F:zinc ion binding"/>
    <property type="evidence" value="ECO:0007669"/>
    <property type="project" value="UniProtKB-KW"/>
</dbReference>
<dbReference type="Pfam" id="PF12765">
    <property type="entry name" value="Cohesin_HEAT"/>
    <property type="match status" value="1"/>
</dbReference>
<dbReference type="Gene3D" id="3.30.40.10">
    <property type="entry name" value="Zinc/RING finger domain, C3HC4 (zinc finger)"/>
    <property type="match status" value="1"/>
</dbReference>
<sequence length="1734" mass="189624">MSDNVPVELAVDTEGLIGRRITREFDDLGFFSGTVQFAHAMGAQVVYRIVYEDGDEEDLEFEQVQECLVDDNSATMVMNQSSLPPAPMVVDTAVSPPGSQLPLHVIFKERIDELLLDFEADMIADRTTNQYDGSNAPPPKVAAAGDGMSLPASALQQLCKETSKLKHSKQVSSVDVPTMERLMVVLRQQMESAVSINLYKVEDEEDVRGEISVVTAGLDAAYVALMVLTSDSIGKRLVSDDVIDAAIQLVSHHLADHIKMAFNGQQPQHTSSKRLLRPVTGTFSRMCDLLECLGALVGMVDLQDSFVLRLSPLAMTILQLEELPREKPRLWPLQRAAINLLQAVFVWHEPHRKLLLDDIFGLLLKLPTTKRQLRTFKLAEPTRVQVASALIMLLMQSLVQVPPMPSEEDSSEAAGAGLAGASAMSRFFAARFIARCQKKEDDGQEFRRLLVNLVDDLVSALPFAEWPAAELLLHAFCKALITDLPKMAQHAVFMALDILTKVATAVAALQREEHDNPISMPCNVPQAAAPPPKAGERFFACGCEVEGECVAALDCDRCHRWFHAACAGIASLDQAPSHWYCGDCVILQQLERQKQVLAHQREQSGEGMLRLRAAVEATSAGNGGTRANGQQEAGSLSQYDAMRQLLLNALSKKAGDPWARQARQVHVAQWAAEELKAKHSDLAEHFLQQWEPPAATVVNGSLGWTEAVLNAEPQARLARHLLVHRELCSAKGLQFLLQHTMAMLSASASGVRCRVVKGLSGVVGADPALMGLEMVRHAMEERFHDESISVREAAVNMVGQYVLQGGPDGVDLLETYHRALMERLVDVGVSVRKSVVRTLRGCLSTYPCHKRRSEICSALVERSSIVKEEDTIRDIIRDTFQDLWFSEPAPKDEALSQGEQQQHVEACALQMMEVAAEVKSRDWLVVLIRGLIFGPAEGDKGRADSFKHREVAMGMCHKLVAALVEFLLRLDEGTPLNCKLDTSAQQLLATITLLHVFSSAYPQLLVPHVDTLYPYLKGENGLTFVDESQLCLGVSDVIKQVVPLLPRPDLQSLQQVVADLKRLAYRFGSAVVQSSIECLACIVGQVTHDPSPIMDLLEKCYSYLFKYHRAAKGVDPKFLQRALIITGHVCRFHSLKPSASLDLELQQEEEGGSSQAADGLLQSQATDQLPPQLPQDGALRVVYNILRLFASKGALFYRDAPTAIAAEVQAKALQALSSLLVGSPRLMLLAQKHGLVGGALDQSKGHTARALAQALCSWRHVLVAEEERVESGAARETMEAAGISVAQRVRGDQDSESSVVGGVLQLHVPAVRRLLYHENVEGLVDPLETVPHLVALQSDPAAPVRSEAMRQIMVEDEKRRDVVQMRVMDGMFLAYAWTAAAPVVLLPADDPISDAHGPSSVFSAIYSTCIQQAFGARNVFLRHVTSLFEERSRDKVKVLMQTARDRLHQHASTPALQTATAAGAGPSVRQRRQSLLTKQREGGPGIDEPLQLRLLWFLAMMLAHLPYDKEEEPLLVIYHINKIVSLYGSEIALALRRQMGALGLPLPSNDSDDDDVADMTDGSEGASGTGAAALKCSSAAAMCMLLQLKHHLKQTHHLSDARCQAFAPSETTAKGEHTLSRQGQHAAMGLQTPPLLPPGWQPTPEAVVSQFEQLRRLLREDPADFAVSSTAPGSTAAKRAKKEPGTSAKSGAKRARASDGKSKKKKAAKKRRSAAKVVVSDESGDDYLGEDDME</sequence>
<accession>A0A835Z2V2</accession>
<evidence type="ECO:0000256" key="2">
    <source>
        <dbReference type="ARBA" id="ARBA00009252"/>
    </source>
</evidence>
<reference evidence="13" key="1">
    <citation type="submission" date="2021-02" db="EMBL/GenBank/DDBJ databases">
        <title>First Annotated Genome of the Yellow-green Alga Tribonema minus.</title>
        <authorList>
            <person name="Mahan K.M."/>
        </authorList>
    </citation>
    <scope>NUCLEOTIDE SEQUENCE</scope>
    <source>
        <strain evidence="13">UTEX B ZZ1240</strain>
    </source>
</reference>
<evidence type="ECO:0000313" key="13">
    <source>
        <dbReference type="EMBL" id="KAG5186542.1"/>
    </source>
</evidence>
<keyword evidence="4 9" id="KW-0677">Repeat</keyword>
<dbReference type="OrthoDB" id="39031at2759"/>
<feature type="compositionally biased region" description="Basic residues" evidence="10">
    <location>
        <begin position="1702"/>
        <end position="1714"/>
    </location>
</feature>
<name>A0A835Z2V2_9STRA</name>